<dbReference type="AlphaFoldDB" id="A0A8S1YII2"/>
<evidence type="ECO:0000313" key="2">
    <source>
        <dbReference type="EMBL" id="CAD8213679.1"/>
    </source>
</evidence>
<sequence>MRTNLLSVVLLSILIIPIASQRQCRSSSECAAGFCCAFTQVTSVGIDLKIVYQTCRNQTVVKSYQNELHVQSLSIPDYANIHQILFEITYCITANSTSNILGY</sequence>
<organism evidence="2 3">
    <name type="scientific">Paramecium octaurelia</name>
    <dbReference type="NCBI Taxonomy" id="43137"/>
    <lineage>
        <taxon>Eukaryota</taxon>
        <taxon>Sar</taxon>
        <taxon>Alveolata</taxon>
        <taxon>Ciliophora</taxon>
        <taxon>Intramacronucleata</taxon>
        <taxon>Oligohymenophorea</taxon>
        <taxon>Peniculida</taxon>
        <taxon>Parameciidae</taxon>
        <taxon>Paramecium</taxon>
    </lineage>
</organism>
<dbReference type="OrthoDB" id="10377615at2759"/>
<name>A0A8S1YII2_PAROT</name>
<evidence type="ECO:0000313" key="3">
    <source>
        <dbReference type="Proteomes" id="UP000683925"/>
    </source>
</evidence>
<keyword evidence="1" id="KW-0732">Signal</keyword>
<evidence type="ECO:0008006" key="4">
    <source>
        <dbReference type="Google" id="ProtNLM"/>
    </source>
</evidence>
<dbReference type="Proteomes" id="UP000683925">
    <property type="component" value="Unassembled WGS sequence"/>
</dbReference>
<keyword evidence="3" id="KW-1185">Reference proteome</keyword>
<dbReference type="OMA" id="TYCITAN"/>
<feature type="chain" id="PRO_5035906916" description="Hydrophobin" evidence="1">
    <location>
        <begin position="21"/>
        <end position="103"/>
    </location>
</feature>
<evidence type="ECO:0000256" key="1">
    <source>
        <dbReference type="SAM" id="SignalP"/>
    </source>
</evidence>
<proteinExistence type="predicted"/>
<dbReference type="EMBL" id="CAJJDP010000166">
    <property type="protein sequence ID" value="CAD8213679.1"/>
    <property type="molecule type" value="Genomic_DNA"/>
</dbReference>
<reference evidence="2" key="1">
    <citation type="submission" date="2021-01" db="EMBL/GenBank/DDBJ databases">
        <authorList>
            <consortium name="Genoscope - CEA"/>
            <person name="William W."/>
        </authorList>
    </citation>
    <scope>NUCLEOTIDE SEQUENCE</scope>
</reference>
<gene>
    <name evidence="2" type="ORF">POCTA_138.1.T1630014</name>
</gene>
<accession>A0A8S1YII2</accession>
<feature type="signal peptide" evidence="1">
    <location>
        <begin position="1"/>
        <end position="20"/>
    </location>
</feature>
<comment type="caution">
    <text evidence="2">The sequence shown here is derived from an EMBL/GenBank/DDBJ whole genome shotgun (WGS) entry which is preliminary data.</text>
</comment>
<protein>
    <recommendedName>
        <fullName evidence="4">Hydrophobin</fullName>
    </recommendedName>
</protein>